<protein>
    <recommendedName>
        <fullName evidence="4">ADAMTS/ADAMTS-like Spacer 1 domain-containing protein</fullName>
    </recommendedName>
</protein>
<reference evidence="5" key="1">
    <citation type="submission" date="2025-08" db="UniProtKB">
        <authorList>
            <consortium name="Ensembl"/>
        </authorList>
    </citation>
    <scope>IDENTIFICATION</scope>
</reference>
<dbReference type="Ensembl" id="ENSLLTT00000005065.1">
    <property type="protein sequence ID" value="ENSLLTP00000004866.1"/>
    <property type="gene ID" value="ENSLLTG00000003709.1"/>
</dbReference>
<evidence type="ECO:0000256" key="3">
    <source>
        <dbReference type="SAM" id="MobiDB-lite"/>
    </source>
</evidence>
<comment type="subcellular location">
    <subcellularLocation>
        <location evidence="1">Secreted</location>
    </subcellularLocation>
</comment>
<feature type="region of interest" description="Disordered" evidence="3">
    <location>
        <begin position="132"/>
        <end position="159"/>
    </location>
</feature>
<dbReference type="GO" id="GO:0030198">
    <property type="term" value="P:extracellular matrix organization"/>
    <property type="evidence" value="ECO:0007669"/>
    <property type="project" value="TreeGrafter"/>
</dbReference>
<evidence type="ECO:0000256" key="1">
    <source>
        <dbReference type="ARBA" id="ARBA00004613"/>
    </source>
</evidence>
<dbReference type="Pfam" id="PF05986">
    <property type="entry name" value="ADAMTS_spacer1"/>
    <property type="match status" value="1"/>
</dbReference>
<dbReference type="GO" id="GO:0031012">
    <property type="term" value="C:extracellular matrix"/>
    <property type="evidence" value="ECO:0007669"/>
    <property type="project" value="TreeGrafter"/>
</dbReference>
<dbReference type="GO" id="GO:0006508">
    <property type="term" value="P:proteolysis"/>
    <property type="evidence" value="ECO:0007669"/>
    <property type="project" value="TreeGrafter"/>
</dbReference>
<evidence type="ECO:0000313" key="5">
    <source>
        <dbReference type="Ensembl" id="ENSLLTP00000004866.1"/>
    </source>
</evidence>
<dbReference type="AlphaFoldDB" id="A0A8C5RLA6"/>
<evidence type="ECO:0000256" key="2">
    <source>
        <dbReference type="ARBA" id="ARBA00022525"/>
    </source>
</evidence>
<sequence>MEANQHYILNGEWDMDEPGAFEAAGTQWHYSRTANGHETLEAAGPTSEDLFIMVLFQEESLSIDYQYWGPRKQTLHRAQGEAHALRQPQARKVEAQHPEVPADFPEATAATRHFTKAQEAVKEVPQKKVTPAPLRIPTVPGSSGAGTGRGESPQLSRPSISVSLAEAGREAMGRGGMTDF</sequence>
<dbReference type="InterPro" id="IPR050439">
    <property type="entry name" value="ADAMTS_ADAMTS-like"/>
</dbReference>
<accession>A0A8C5RLA6</accession>
<dbReference type="Gene3D" id="2.60.120.830">
    <property type="match status" value="1"/>
</dbReference>
<dbReference type="PANTHER" id="PTHR13723">
    <property type="entry name" value="ADAMTS A DISINTEGRIN AND METALLOPROTEASE WITH THROMBOSPONDIN MOTIFS PROTEASE"/>
    <property type="match status" value="1"/>
</dbReference>
<evidence type="ECO:0000259" key="4">
    <source>
        <dbReference type="Pfam" id="PF05986"/>
    </source>
</evidence>
<keyword evidence="6" id="KW-1185">Reference proteome</keyword>
<feature type="domain" description="ADAMTS/ADAMTS-like Spacer 1" evidence="4">
    <location>
        <begin position="3"/>
        <end position="68"/>
    </location>
</feature>
<reference evidence="5" key="2">
    <citation type="submission" date="2025-09" db="UniProtKB">
        <authorList>
            <consortium name="Ensembl"/>
        </authorList>
    </citation>
    <scope>IDENTIFICATION</scope>
</reference>
<organism evidence="5 6">
    <name type="scientific">Laticauda laticaudata</name>
    <name type="common">Blue-ringed sea krait</name>
    <name type="synonym">Blue-lipped sea krait</name>
    <dbReference type="NCBI Taxonomy" id="8630"/>
    <lineage>
        <taxon>Eukaryota</taxon>
        <taxon>Metazoa</taxon>
        <taxon>Chordata</taxon>
        <taxon>Craniata</taxon>
        <taxon>Vertebrata</taxon>
        <taxon>Euteleostomi</taxon>
        <taxon>Lepidosauria</taxon>
        <taxon>Squamata</taxon>
        <taxon>Bifurcata</taxon>
        <taxon>Unidentata</taxon>
        <taxon>Episquamata</taxon>
        <taxon>Toxicofera</taxon>
        <taxon>Serpentes</taxon>
        <taxon>Colubroidea</taxon>
        <taxon>Elapidae</taxon>
        <taxon>Laticaudinae</taxon>
        <taxon>Laticauda</taxon>
    </lineage>
</organism>
<dbReference type="GO" id="GO:0005576">
    <property type="term" value="C:extracellular region"/>
    <property type="evidence" value="ECO:0007669"/>
    <property type="project" value="UniProtKB-SubCell"/>
</dbReference>
<dbReference type="GO" id="GO:0004222">
    <property type="term" value="F:metalloendopeptidase activity"/>
    <property type="evidence" value="ECO:0007669"/>
    <property type="project" value="TreeGrafter"/>
</dbReference>
<dbReference type="GeneTree" id="ENSGT00990000212204"/>
<keyword evidence="2" id="KW-0964">Secreted</keyword>
<dbReference type="Proteomes" id="UP000694406">
    <property type="component" value="Unplaced"/>
</dbReference>
<dbReference type="InterPro" id="IPR010294">
    <property type="entry name" value="ADAMTS_spacer1"/>
</dbReference>
<dbReference type="PANTHER" id="PTHR13723:SF317">
    <property type="entry name" value="ADAMTS_ADAMTS-LIKE SPACER 1 DOMAIN-CONTAINING PROTEIN"/>
    <property type="match status" value="1"/>
</dbReference>
<name>A0A8C5RLA6_LATLA</name>
<evidence type="ECO:0000313" key="6">
    <source>
        <dbReference type="Proteomes" id="UP000694406"/>
    </source>
</evidence>
<proteinExistence type="predicted"/>